<keyword evidence="1" id="KW-0040">ANK repeat</keyword>
<dbReference type="EMBL" id="JAKMXF010000299">
    <property type="protein sequence ID" value="KAI6652297.1"/>
    <property type="molecule type" value="Genomic_DNA"/>
</dbReference>
<evidence type="ECO:0000313" key="2">
    <source>
        <dbReference type="EMBL" id="KAI6652297.1"/>
    </source>
</evidence>
<dbReference type="InterPro" id="IPR039323">
    <property type="entry name" value="ANKRD_45/46/60"/>
</dbReference>
<keyword evidence="3" id="KW-1185">Reference proteome</keyword>
<comment type="caution">
    <text evidence="2">The sequence shown here is derived from an EMBL/GenBank/DDBJ whole genome shotgun (WGS) entry which is preliminary data.</text>
</comment>
<dbReference type="SUPFAM" id="SSF48403">
    <property type="entry name" value="Ankyrin repeat"/>
    <property type="match status" value="1"/>
</dbReference>
<dbReference type="Gene3D" id="1.25.40.20">
    <property type="entry name" value="Ankyrin repeat-containing domain"/>
    <property type="match status" value="1"/>
</dbReference>
<dbReference type="PROSITE" id="PS50088">
    <property type="entry name" value="ANK_REPEAT"/>
    <property type="match status" value="1"/>
</dbReference>
<dbReference type="InterPro" id="IPR036770">
    <property type="entry name" value="Ankyrin_rpt-contain_sf"/>
</dbReference>
<feature type="repeat" description="ANK" evidence="1">
    <location>
        <begin position="112"/>
        <end position="144"/>
    </location>
</feature>
<dbReference type="Proteomes" id="UP001165289">
    <property type="component" value="Unassembled WGS sequence"/>
</dbReference>
<gene>
    <name evidence="2" type="ORF">LOD99_7312</name>
</gene>
<reference evidence="2 3" key="1">
    <citation type="journal article" date="2023" name="BMC Biol.">
        <title>The compact genome of the sponge Oopsacas minuta (Hexactinellida) is lacking key metazoan core genes.</title>
        <authorList>
            <person name="Santini S."/>
            <person name="Schenkelaars Q."/>
            <person name="Jourda C."/>
            <person name="Duchesne M."/>
            <person name="Belahbib H."/>
            <person name="Rocher C."/>
            <person name="Selva M."/>
            <person name="Riesgo A."/>
            <person name="Vervoort M."/>
            <person name="Leys S.P."/>
            <person name="Kodjabachian L."/>
            <person name="Le Bivic A."/>
            <person name="Borchiellini C."/>
            <person name="Claverie J.M."/>
            <person name="Renard E."/>
        </authorList>
    </citation>
    <scope>NUCLEOTIDE SEQUENCE [LARGE SCALE GENOMIC DNA]</scope>
    <source>
        <strain evidence="2">SPO-2</strain>
    </source>
</reference>
<protein>
    <submittedName>
        <fullName evidence="2">Ankyrin repeat domain-containing protein 60-like</fullName>
    </submittedName>
</protein>
<dbReference type="SMART" id="SM00248">
    <property type="entry name" value="ANK"/>
    <property type="match status" value="2"/>
</dbReference>
<organism evidence="2 3">
    <name type="scientific">Oopsacas minuta</name>
    <dbReference type="NCBI Taxonomy" id="111878"/>
    <lineage>
        <taxon>Eukaryota</taxon>
        <taxon>Metazoa</taxon>
        <taxon>Porifera</taxon>
        <taxon>Hexactinellida</taxon>
        <taxon>Hexasterophora</taxon>
        <taxon>Lyssacinosida</taxon>
        <taxon>Leucopsacidae</taxon>
        <taxon>Oopsacas</taxon>
    </lineage>
</organism>
<sequence length="391" mass="46153">MIEQDLGIPTELYRLNYLDKADLLNHCTVAQHEIVPRARVMLQPWKMWEYVLIDVFQGTISDIEDYNITNSDERSIFRAFMALFMAAHRGHSRLLEKIIRLTHVDINAHTRANWTALHAAARSNQWRCLCILIDKGADIILMDSQGKTALDLTRIYGAKKCEQSLNFCSWNLQKYNQVDRWQKDYSPYKARDLSCRLAHQTMDSTNPAWMKGKLQRRYLAVYDNPISIKECDSWDRNRSERSISPKSYEIKSATPENIFNYGWFDPQRAKEFIPDTQTMLTFSDPAVILKMSKFPSTPIVSLESKIVKKRENVVKASFSEWLVGKVNQERYLKEEMKLKREREKHILSQQKREREIKSRMSYLRWIHNKDTNKDGLTFKEELDEISRESRK</sequence>
<accession>A0AAV7JU32</accession>
<evidence type="ECO:0000256" key="1">
    <source>
        <dbReference type="PROSITE-ProRule" id="PRU00023"/>
    </source>
</evidence>
<dbReference type="PANTHER" id="PTHR22677:SF3">
    <property type="entry name" value="ANKYRIN REPEAT DOMAIN-CONTAINING PROTEIN 60"/>
    <property type="match status" value="1"/>
</dbReference>
<dbReference type="PANTHER" id="PTHR22677">
    <property type="entry name" value="ANKYRIN REPEAT DOMAIN-CONTAINING PROTEIN 60"/>
    <property type="match status" value="1"/>
</dbReference>
<dbReference type="Pfam" id="PF12796">
    <property type="entry name" value="Ank_2"/>
    <property type="match status" value="1"/>
</dbReference>
<dbReference type="AlphaFoldDB" id="A0AAV7JU32"/>
<dbReference type="PROSITE" id="PS50297">
    <property type="entry name" value="ANK_REP_REGION"/>
    <property type="match status" value="1"/>
</dbReference>
<evidence type="ECO:0000313" key="3">
    <source>
        <dbReference type="Proteomes" id="UP001165289"/>
    </source>
</evidence>
<dbReference type="InterPro" id="IPR002110">
    <property type="entry name" value="Ankyrin_rpt"/>
</dbReference>
<name>A0AAV7JU32_9METZ</name>
<proteinExistence type="predicted"/>